<keyword evidence="1" id="KW-0472">Membrane</keyword>
<name>A0A2S5GBX1_9BACL</name>
<proteinExistence type="predicted"/>
<evidence type="ECO:0000313" key="3">
    <source>
        <dbReference type="Proteomes" id="UP000239047"/>
    </source>
</evidence>
<comment type="caution">
    <text evidence="2">The sequence shown here is derived from an EMBL/GenBank/DDBJ whole genome shotgun (WGS) entry which is preliminary data.</text>
</comment>
<gene>
    <name evidence="2" type="ORF">C4B60_06955</name>
</gene>
<dbReference type="EMBL" id="PREZ01000003">
    <property type="protein sequence ID" value="PPA70537.1"/>
    <property type="molecule type" value="Genomic_DNA"/>
</dbReference>
<keyword evidence="3" id="KW-1185">Reference proteome</keyword>
<organism evidence="2 3">
    <name type="scientific">Jeotgalibacillus proteolyticus</name>
    <dbReference type="NCBI Taxonomy" id="2082395"/>
    <lineage>
        <taxon>Bacteria</taxon>
        <taxon>Bacillati</taxon>
        <taxon>Bacillota</taxon>
        <taxon>Bacilli</taxon>
        <taxon>Bacillales</taxon>
        <taxon>Caryophanaceae</taxon>
        <taxon>Jeotgalibacillus</taxon>
    </lineage>
</organism>
<feature type="transmembrane region" description="Helical" evidence="1">
    <location>
        <begin position="49"/>
        <end position="70"/>
    </location>
</feature>
<protein>
    <submittedName>
        <fullName evidence="2">Uncharacterized protein</fullName>
    </submittedName>
</protein>
<dbReference type="RefSeq" id="WP_104057289.1">
    <property type="nucleotide sequence ID" value="NZ_PREZ01000003.1"/>
</dbReference>
<feature type="transmembrane region" description="Helical" evidence="1">
    <location>
        <begin position="76"/>
        <end position="95"/>
    </location>
</feature>
<dbReference type="Proteomes" id="UP000239047">
    <property type="component" value="Unassembled WGS sequence"/>
</dbReference>
<dbReference type="OrthoDB" id="2453172at2"/>
<feature type="transmembrane region" description="Helical" evidence="1">
    <location>
        <begin position="116"/>
        <end position="136"/>
    </location>
</feature>
<keyword evidence="1" id="KW-1133">Transmembrane helix</keyword>
<accession>A0A2S5GBX1</accession>
<dbReference type="AlphaFoldDB" id="A0A2S5GBX1"/>
<sequence>MFYTIITVATVLATLGITFNYIAHLGTIVKIGKEGEQQGLSIQGAMTRFFFATAIIELVPLAVIIITYITVERPDAGTPVLPLVIIAAAMFFGVSQVLMRMRQPMPEEIKKQVRSFSLLTTQLITSIPIIAVVFMFI</sequence>
<evidence type="ECO:0000313" key="2">
    <source>
        <dbReference type="EMBL" id="PPA70537.1"/>
    </source>
</evidence>
<reference evidence="2 3" key="1">
    <citation type="submission" date="2018-02" db="EMBL/GenBank/DDBJ databases">
        <title>Jeotgalibacillus proteolyticum sp. nov. a protease producing bacterium isolated from ocean sediments of Laizhou Bay.</title>
        <authorList>
            <person name="Li Y."/>
        </authorList>
    </citation>
    <scope>NUCLEOTIDE SEQUENCE [LARGE SCALE GENOMIC DNA]</scope>
    <source>
        <strain evidence="2 3">22-7</strain>
    </source>
</reference>
<evidence type="ECO:0000256" key="1">
    <source>
        <dbReference type="SAM" id="Phobius"/>
    </source>
</evidence>
<feature type="transmembrane region" description="Helical" evidence="1">
    <location>
        <begin position="6"/>
        <end position="29"/>
    </location>
</feature>
<keyword evidence="1" id="KW-0812">Transmembrane</keyword>